<feature type="domain" description="EF-hand" evidence="5">
    <location>
        <begin position="378"/>
        <end position="403"/>
    </location>
</feature>
<feature type="compositionally biased region" description="Basic and acidic residues" evidence="4">
    <location>
        <begin position="265"/>
        <end position="282"/>
    </location>
</feature>
<feature type="domain" description="EF-hand" evidence="5">
    <location>
        <begin position="414"/>
        <end position="449"/>
    </location>
</feature>
<evidence type="ECO:0000256" key="4">
    <source>
        <dbReference type="SAM" id="MobiDB-lite"/>
    </source>
</evidence>
<evidence type="ECO:0000256" key="2">
    <source>
        <dbReference type="ARBA" id="ARBA00022737"/>
    </source>
</evidence>
<dbReference type="Pfam" id="PF13202">
    <property type="entry name" value="EF-hand_5"/>
    <property type="match status" value="1"/>
</dbReference>
<dbReference type="PROSITE" id="PS50222">
    <property type="entry name" value="EF_HAND_2"/>
    <property type="match status" value="2"/>
</dbReference>
<keyword evidence="3" id="KW-0106">Calcium</keyword>
<dbReference type="EMBL" id="JBBJCI010000203">
    <property type="protein sequence ID" value="KAK7241293.1"/>
    <property type="molecule type" value="Genomic_DNA"/>
</dbReference>
<evidence type="ECO:0000256" key="1">
    <source>
        <dbReference type="ARBA" id="ARBA00022723"/>
    </source>
</evidence>
<organism evidence="6 7">
    <name type="scientific">Aureococcus anophagefferens</name>
    <name type="common">Harmful bloom alga</name>
    <dbReference type="NCBI Taxonomy" id="44056"/>
    <lineage>
        <taxon>Eukaryota</taxon>
        <taxon>Sar</taxon>
        <taxon>Stramenopiles</taxon>
        <taxon>Ochrophyta</taxon>
        <taxon>Pelagophyceae</taxon>
        <taxon>Pelagomonadales</taxon>
        <taxon>Pelagomonadaceae</taxon>
        <taxon>Aureococcus</taxon>
    </lineage>
</organism>
<gene>
    <name evidence="6" type="ORF">SO694_0005017</name>
</gene>
<dbReference type="Gene3D" id="1.10.238.10">
    <property type="entry name" value="EF-hand"/>
    <property type="match status" value="2"/>
</dbReference>
<dbReference type="CDD" id="cd00051">
    <property type="entry name" value="EFh"/>
    <property type="match status" value="1"/>
</dbReference>
<keyword evidence="2" id="KW-0677">Repeat</keyword>
<keyword evidence="7" id="KW-1185">Reference proteome</keyword>
<feature type="region of interest" description="Disordered" evidence="4">
    <location>
        <begin position="742"/>
        <end position="763"/>
    </location>
</feature>
<dbReference type="Proteomes" id="UP001363151">
    <property type="component" value="Unassembled WGS sequence"/>
</dbReference>
<reference evidence="6 7" key="1">
    <citation type="submission" date="2024-03" db="EMBL/GenBank/DDBJ databases">
        <title>Aureococcus anophagefferens CCMP1851 and Kratosvirus quantuckense: Draft genome of a second virus-susceptible host strain in the model system.</title>
        <authorList>
            <person name="Chase E."/>
            <person name="Truchon A.R."/>
            <person name="Schepens W."/>
            <person name="Wilhelm S.W."/>
        </authorList>
    </citation>
    <scope>NUCLEOTIDE SEQUENCE [LARGE SCALE GENOMIC DNA]</scope>
    <source>
        <strain evidence="6 7">CCMP1851</strain>
    </source>
</reference>
<dbReference type="InterPro" id="IPR002048">
    <property type="entry name" value="EF_hand_dom"/>
</dbReference>
<keyword evidence="1" id="KW-0479">Metal-binding</keyword>
<name>A0ABR1FYE2_AURAN</name>
<sequence length="786" mass="87471">MGAGALIRQAQDFDGGANASWIATYGEWCVEAMTLAHERWEALGKPAEVSRGDWFEIFNEYTIIVAGGHFVSLPMDEFSRLQRYAQDRKAKAPTDVAFVLMALLGAGDPQHKADVIFSMYEQGGVVTPERMAPLMAALVKSIHALGLTKRPETREQVGEQLASAPMSPRLDVADIVKGCYDRDGTPLDKDAFWFVWRNKRAIVVHAIEEGPDADEEAPGRKSRPGSATRPKFKMTKKKSAKRLDPVRSLARQERCQKRYSVQEAHAAREKEYTKTMERRRSETGSYEVSDAQRQEDFDAYMARVNLETGMSYKDLSTLRTEFAYALANKHEPHHLDSKTGKFVHPEMGYTMSIGRLKSVLLARFPALKDGRLLTRITKVFDADGNGVVDFVEFATGLARIVSVKASHSGPDPDENENILEFIFSLFDKNGDGVVELWEICELVETAHDDLIDLHRYACEKTKSLDVDGDGEVSDAEFIQSIQRDKVYRDLLWSSLPPVPASIKTERLVPLSKTMREAARARARAESRADADVVIVQMFMDLRADLLMYTQTGDLFQMEFDKFWYAVEKIFGEAISKHRDDAAEVFAYFAELQARDPAADAADASTRALDAPPKCNIRMPWAVLARACAGVDTKFKAHLISALVNDSTSTESRGVVTMNEIQRFLDEMKAGAESLSTHAVKILDELDDSGDGKLDMGELKSVIFENPSVLRCMSALQMYNNDPDHDPTSRRPSALVKHLEVGNGAAGDAPKSQRSARRPSQYDIQIPDEIKAAVDPAMLLAEAPADP</sequence>
<accession>A0ABR1FYE2</accession>
<evidence type="ECO:0000313" key="6">
    <source>
        <dbReference type="EMBL" id="KAK7241293.1"/>
    </source>
</evidence>
<dbReference type="SUPFAM" id="SSF47473">
    <property type="entry name" value="EF-hand"/>
    <property type="match status" value="1"/>
</dbReference>
<comment type="caution">
    <text evidence="6">The sequence shown here is derived from an EMBL/GenBank/DDBJ whole genome shotgun (WGS) entry which is preliminary data.</text>
</comment>
<feature type="compositionally biased region" description="Basic residues" evidence="4">
    <location>
        <begin position="230"/>
        <end position="240"/>
    </location>
</feature>
<evidence type="ECO:0000259" key="5">
    <source>
        <dbReference type="PROSITE" id="PS50222"/>
    </source>
</evidence>
<dbReference type="PANTHER" id="PTHR45942">
    <property type="entry name" value="PROTEIN PHOSPATASE 3 REGULATORY SUBUNIT B ALPHA ISOFORM TYPE 1"/>
    <property type="match status" value="1"/>
</dbReference>
<proteinExistence type="predicted"/>
<protein>
    <recommendedName>
        <fullName evidence="5">EF-hand domain-containing protein</fullName>
    </recommendedName>
</protein>
<feature type="compositionally biased region" description="Basic and acidic residues" evidence="4">
    <location>
        <begin position="241"/>
        <end position="256"/>
    </location>
</feature>
<dbReference type="SMART" id="SM00054">
    <property type="entry name" value="EFh"/>
    <property type="match status" value="4"/>
</dbReference>
<evidence type="ECO:0000256" key="3">
    <source>
        <dbReference type="ARBA" id="ARBA00022837"/>
    </source>
</evidence>
<feature type="region of interest" description="Disordered" evidence="4">
    <location>
        <begin position="211"/>
        <end position="289"/>
    </location>
</feature>
<dbReference type="InterPro" id="IPR011992">
    <property type="entry name" value="EF-hand-dom_pair"/>
</dbReference>
<evidence type="ECO:0000313" key="7">
    <source>
        <dbReference type="Proteomes" id="UP001363151"/>
    </source>
</evidence>
<dbReference type="PROSITE" id="PS00018">
    <property type="entry name" value="EF_HAND_1"/>
    <property type="match status" value="4"/>
</dbReference>
<dbReference type="InterPro" id="IPR018247">
    <property type="entry name" value="EF_Hand_1_Ca_BS"/>
</dbReference>